<proteinExistence type="predicted"/>
<comment type="caution">
    <text evidence="1">The sequence shown here is derived from an EMBL/GenBank/DDBJ whole genome shotgun (WGS) entry which is preliminary data.</text>
</comment>
<dbReference type="Pfam" id="PF17001">
    <property type="entry name" value="T3SS_basalb_I"/>
    <property type="match status" value="1"/>
</dbReference>
<dbReference type="InterPro" id="IPR012670">
    <property type="entry name" value="T3SS_YscI/HrpB"/>
</dbReference>
<evidence type="ECO:0000313" key="2">
    <source>
        <dbReference type="Proteomes" id="UP000527352"/>
    </source>
</evidence>
<dbReference type="RefSeq" id="WP_131525054.1">
    <property type="nucleotide sequence ID" value="NZ_JABAEB010000011.1"/>
</dbReference>
<evidence type="ECO:0000313" key="1">
    <source>
        <dbReference type="EMBL" id="NLQ24640.1"/>
    </source>
</evidence>
<dbReference type="NCBIfam" id="TIGR02497">
    <property type="entry name" value="yscI_hrpB_dom"/>
    <property type="match status" value="1"/>
</dbReference>
<sequence length="113" mass="11597">MEIHSLSQLAKVTQQASKTTEADPNLASQFSQLMQLGGSDISQAVNIATQPQASGSLQGVIQSAESHGVGHSPSPEAMLGGQLLMGKAIVEVDLAAKTAGAVSQSINKLVNMQ</sequence>
<name>A0ABX1KR16_9GAMM</name>
<dbReference type="Proteomes" id="UP000527352">
    <property type="component" value="Unassembled WGS sequence"/>
</dbReference>
<protein>
    <submittedName>
        <fullName evidence="1">Type III secretion system inner rod subunit SctI</fullName>
    </submittedName>
</protein>
<gene>
    <name evidence="1" type="primary">sctI</name>
    <name evidence="1" type="ORF">HGO26_17360</name>
</gene>
<accession>A0ABX1KR16</accession>
<keyword evidence="2" id="KW-1185">Reference proteome</keyword>
<organism evidence="1 2">
    <name type="scientific">Shewanella oncorhynchi</name>
    <dbReference type="NCBI Taxonomy" id="2726434"/>
    <lineage>
        <taxon>Bacteria</taxon>
        <taxon>Pseudomonadati</taxon>
        <taxon>Pseudomonadota</taxon>
        <taxon>Gammaproteobacteria</taxon>
        <taxon>Alteromonadales</taxon>
        <taxon>Shewanellaceae</taxon>
        <taxon>Shewanella</taxon>
    </lineage>
</organism>
<reference evidence="1 2" key="1">
    <citation type="submission" date="2020-04" db="EMBL/GenBank/DDBJ databases">
        <title>The first description of lens atrophy caused by putative novel Shewanella sp. that is a new emerging pathogen for cultured rainbow trout?</title>
        <authorList>
            <person name="Saticioglu I.B."/>
            <person name="Duman M."/>
            <person name="Altun S."/>
        </authorList>
    </citation>
    <scope>NUCLEOTIDE SEQUENCE [LARGE SCALE GENOMIC DNA]</scope>
    <source>
        <strain evidence="1 2">S-1</strain>
    </source>
</reference>
<dbReference type="EMBL" id="JABAEB010000011">
    <property type="protein sequence ID" value="NLQ24640.1"/>
    <property type="molecule type" value="Genomic_DNA"/>
</dbReference>